<organism evidence="2">
    <name type="scientific">mine drainage metagenome</name>
    <dbReference type="NCBI Taxonomy" id="410659"/>
    <lineage>
        <taxon>unclassified sequences</taxon>
        <taxon>metagenomes</taxon>
        <taxon>ecological metagenomes</taxon>
    </lineage>
</organism>
<accession>A0A1J5PXI5</accession>
<proteinExistence type="predicted"/>
<feature type="compositionally biased region" description="Basic and acidic residues" evidence="1">
    <location>
        <begin position="69"/>
        <end position="92"/>
    </location>
</feature>
<reference evidence="2" key="1">
    <citation type="submission" date="2016-10" db="EMBL/GenBank/DDBJ databases">
        <title>Sequence of Gallionella enrichment culture.</title>
        <authorList>
            <person name="Poehlein A."/>
            <person name="Muehling M."/>
            <person name="Daniel R."/>
        </authorList>
    </citation>
    <scope>NUCLEOTIDE SEQUENCE</scope>
</reference>
<feature type="region of interest" description="Disordered" evidence="1">
    <location>
        <begin position="1"/>
        <end position="157"/>
    </location>
</feature>
<feature type="compositionally biased region" description="Basic residues" evidence="1">
    <location>
        <begin position="28"/>
        <end position="43"/>
    </location>
</feature>
<sequence>MLDPDMPVYAVEGQREHPCAQQDEHDKRRQPRRRGERLAHHRQAQPPLDRRKDKRADRPHRAALGRGGNAKEDGAQNQKDQRQRGDQNDNHLLRQSAHQVDPQRAVQKRQPIGKNHTDGSAQNVGIVALTCTQPEDRAVSNRDPKRQCDDQRDHTRPQRARLFWQGGNPLRPDDRQHQNIDHIDAGQDQARHHRALVHVADRAAQLVGQHDQNEAWRDDLRQRS</sequence>
<comment type="caution">
    <text evidence="2">The sequence shown here is derived from an EMBL/GenBank/DDBJ whole genome shotgun (WGS) entry which is preliminary data.</text>
</comment>
<dbReference type="EMBL" id="MLJW01003238">
    <property type="protein sequence ID" value="OIQ72519.1"/>
    <property type="molecule type" value="Genomic_DNA"/>
</dbReference>
<name>A0A1J5PXI5_9ZZZZ</name>
<evidence type="ECO:0000313" key="2">
    <source>
        <dbReference type="EMBL" id="OIQ72519.1"/>
    </source>
</evidence>
<gene>
    <name evidence="2" type="ORF">GALL_458550</name>
</gene>
<feature type="compositionally biased region" description="Basic and acidic residues" evidence="1">
    <location>
        <begin position="13"/>
        <end position="27"/>
    </location>
</feature>
<protein>
    <submittedName>
        <fullName evidence="2">Uncharacterized protein</fullName>
    </submittedName>
</protein>
<feature type="compositionally biased region" description="Basic and acidic residues" evidence="1">
    <location>
        <begin position="134"/>
        <end position="156"/>
    </location>
</feature>
<feature type="compositionally biased region" description="Basic and acidic residues" evidence="1">
    <location>
        <begin position="48"/>
        <end position="60"/>
    </location>
</feature>
<dbReference type="AlphaFoldDB" id="A0A1J5PXI5"/>
<evidence type="ECO:0000256" key="1">
    <source>
        <dbReference type="SAM" id="MobiDB-lite"/>
    </source>
</evidence>